<organism evidence="5 6">
    <name type="scientific">Lacticaseibacillus paracasei</name>
    <name type="common">Lactobacillus paracasei</name>
    <dbReference type="NCBI Taxonomy" id="1597"/>
    <lineage>
        <taxon>Bacteria</taxon>
        <taxon>Bacillati</taxon>
        <taxon>Bacillota</taxon>
        <taxon>Bacilli</taxon>
        <taxon>Lactobacillales</taxon>
        <taxon>Lactobacillaceae</taxon>
        <taxon>Lacticaseibacillus</taxon>
    </lineage>
</organism>
<evidence type="ECO:0000313" key="6">
    <source>
        <dbReference type="Proteomes" id="UP000284716"/>
    </source>
</evidence>
<dbReference type="Gene3D" id="1.10.1040.10">
    <property type="entry name" value="N-(1-d-carboxylethyl)-l-norvaline Dehydrogenase, domain 2"/>
    <property type="match status" value="1"/>
</dbReference>
<protein>
    <submittedName>
        <fullName evidence="5">2-hydroxy-3-oxopropionate reductase</fullName>
        <ecNumber evidence="5">1.1.1.60</ecNumber>
    </submittedName>
</protein>
<feature type="active site" evidence="3">
    <location>
        <position position="170"/>
    </location>
</feature>
<dbReference type="PANTHER" id="PTHR43060">
    <property type="entry name" value="3-HYDROXYISOBUTYRATE DEHYDROGENASE-LIKE 1, MITOCHONDRIAL-RELATED"/>
    <property type="match status" value="1"/>
</dbReference>
<evidence type="ECO:0000259" key="4">
    <source>
        <dbReference type="Pfam" id="PF03446"/>
    </source>
</evidence>
<dbReference type="SUPFAM" id="SSF48179">
    <property type="entry name" value="6-phosphogluconate dehydrogenase C-terminal domain-like"/>
    <property type="match status" value="1"/>
</dbReference>
<dbReference type="GO" id="GO:0008679">
    <property type="term" value="F:2-hydroxy-3-oxopropionate reductase activity"/>
    <property type="evidence" value="ECO:0007669"/>
    <property type="project" value="UniProtKB-EC"/>
</dbReference>
<evidence type="ECO:0000256" key="2">
    <source>
        <dbReference type="ARBA" id="ARBA00023002"/>
    </source>
</evidence>
<dbReference type="InterPro" id="IPR036291">
    <property type="entry name" value="NAD(P)-bd_dom_sf"/>
</dbReference>
<gene>
    <name evidence="5" type="ORF">FAM18157_02679</name>
</gene>
<dbReference type="Gene3D" id="3.40.50.720">
    <property type="entry name" value="NAD(P)-binding Rossmann-like Domain"/>
    <property type="match status" value="1"/>
</dbReference>
<dbReference type="AlphaFoldDB" id="A0A422LYH8"/>
<dbReference type="EC" id="1.1.1.60" evidence="5"/>
<dbReference type="GO" id="GO:0050661">
    <property type="term" value="F:NADP binding"/>
    <property type="evidence" value="ECO:0007669"/>
    <property type="project" value="InterPro"/>
</dbReference>
<proteinExistence type="inferred from homology"/>
<evidence type="ECO:0000256" key="3">
    <source>
        <dbReference type="PIRSR" id="PIRSR000103-1"/>
    </source>
</evidence>
<dbReference type="InterPro" id="IPR008927">
    <property type="entry name" value="6-PGluconate_DH-like_C_sf"/>
</dbReference>
<dbReference type="RefSeq" id="WP_003600236.1">
    <property type="nucleotide sequence ID" value="NZ_CP012187.1"/>
</dbReference>
<keyword evidence="2 5" id="KW-0560">Oxidoreductase</keyword>
<dbReference type="EMBL" id="LKFS01000099">
    <property type="protein sequence ID" value="RND79355.1"/>
    <property type="molecule type" value="Genomic_DNA"/>
</dbReference>
<dbReference type="InterPro" id="IPR013328">
    <property type="entry name" value="6PGD_dom2"/>
</dbReference>
<evidence type="ECO:0000313" key="5">
    <source>
        <dbReference type="EMBL" id="RND79355.1"/>
    </source>
</evidence>
<reference evidence="5 6" key="1">
    <citation type="journal article" date="2018" name="Front. Microbiol.">
        <title>Conversion of Methionine to Cysteine in Lactobacillus paracasei Depends on the Highly Mobile cysK-ctl-cysE Gene Cluster.</title>
        <authorList>
            <person name="Wuthrich D."/>
            <person name="Irmler S."/>
            <person name="Berthoud H."/>
            <person name="Guggenbuhl B."/>
            <person name="Eugster E."/>
            <person name="Bruggmann R."/>
        </authorList>
    </citation>
    <scope>NUCLEOTIDE SEQUENCE [LARGE SCALE GENOMIC DNA]</scope>
    <source>
        <strain evidence="5 6">FAM18157</strain>
    </source>
</reference>
<dbReference type="Proteomes" id="UP000284716">
    <property type="component" value="Unassembled WGS sequence"/>
</dbReference>
<name>A0A422LYH8_LACPA</name>
<accession>A0A422LYH8</accession>
<comment type="similarity">
    <text evidence="1">Belongs to the HIBADH-related family.</text>
</comment>
<comment type="caution">
    <text evidence="5">The sequence shown here is derived from an EMBL/GenBank/DDBJ whole genome shotgun (WGS) entry which is preliminary data.</text>
</comment>
<dbReference type="SUPFAM" id="SSF51735">
    <property type="entry name" value="NAD(P)-binding Rossmann-fold domains"/>
    <property type="match status" value="1"/>
</dbReference>
<sequence>MKITFIGVGDMGSHMVPHLAKAGYDVTVWDKVPAKMAAVAGDHVRTATSLEDAVTASKVIITSVMSDDVPALHIGTTETPGIVHYLQPGSTLIVTSTLDPRKITAIQAVMPTKTHLLDVPMIGGVKYAREAGLVLIAAGDKQAVADVTPILKTFGTVKYVGEQGNGAKLKLITNVAIMAAEAGIRETLDLADAYDIDYQTTLDLLQMGPLKPVVIRALDESNPRPLKDSVADEVELDNATKDFVDLPIASAAMRRLQKAVDSVAGEAQFIDMVDYKINPNAVRTKKISFL</sequence>
<dbReference type="PANTHER" id="PTHR43060:SF15">
    <property type="entry name" value="3-HYDROXYISOBUTYRATE DEHYDROGENASE-LIKE 1, MITOCHONDRIAL-RELATED"/>
    <property type="match status" value="1"/>
</dbReference>
<dbReference type="InterPro" id="IPR015815">
    <property type="entry name" value="HIBADH-related"/>
</dbReference>
<dbReference type="Pfam" id="PF03446">
    <property type="entry name" value="NAD_binding_2"/>
    <property type="match status" value="1"/>
</dbReference>
<dbReference type="PIRSF" id="PIRSF000103">
    <property type="entry name" value="HIBADH"/>
    <property type="match status" value="1"/>
</dbReference>
<dbReference type="InterPro" id="IPR006115">
    <property type="entry name" value="6PGDH_NADP-bd"/>
</dbReference>
<evidence type="ECO:0000256" key="1">
    <source>
        <dbReference type="ARBA" id="ARBA00009080"/>
    </source>
</evidence>
<feature type="domain" description="6-phosphogluconate dehydrogenase NADP-binding" evidence="4">
    <location>
        <begin position="2"/>
        <end position="160"/>
    </location>
</feature>